<feature type="domain" description="Cytochrome c-552/4" evidence="5">
    <location>
        <begin position="228"/>
        <end position="264"/>
    </location>
</feature>
<gene>
    <name evidence="6" type="ORF">Pan14r_48900</name>
</gene>
<evidence type="ECO:0000256" key="3">
    <source>
        <dbReference type="SAM" id="Phobius"/>
    </source>
</evidence>
<dbReference type="PANTHER" id="PTHR35038">
    <property type="entry name" value="DISSIMILATORY SULFITE REDUCTASE SIRA"/>
    <property type="match status" value="1"/>
</dbReference>
<dbReference type="EMBL" id="SJPL01000001">
    <property type="protein sequence ID" value="TWT72570.1"/>
    <property type="molecule type" value="Genomic_DNA"/>
</dbReference>
<evidence type="ECO:0000259" key="4">
    <source>
        <dbReference type="Pfam" id="PF09699"/>
    </source>
</evidence>
<keyword evidence="1" id="KW-0732">Signal</keyword>
<keyword evidence="3" id="KW-0812">Transmembrane</keyword>
<proteinExistence type="predicted"/>
<dbReference type="OrthoDB" id="234670at2"/>
<dbReference type="InterPro" id="IPR036280">
    <property type="entry name" value="Multihaem_cyt_sf"/>
</dbReference>
<dbReference type="Proteomes" id="UP000317238">
    <property type="component" value="Unassembled WGS sequence"/>
</dbReference>
<keyword evidence="3" id="KW-1133">Transmembrane helix</keyword>
<evidence type="ECO:0000256" key="2">
    <source>
        <dbReference type="SAM" id="MobiDB-lite"/>
    </source>
</evidence>
<reference evidence="6 7" key="1">
    <citation type="submission" date="2019-02" db="EMBL/GenBank/DDBJ databases">
        <title>Deep-cultivation of Planctomycetes and their phenomic and genomic characterization uncovers novel biology.</title>
        <authorList>
            <person name="Wiegand S."/>
            <person name="Jogler M."/>
            <person name="Boedeker C."/>
            <person name="Pinto D."/>
            <person name="Vollmers J."/>
            <person name="Rivas-Marin E."/>
            <person name="Kohn T."/>
            <person name="Peeters S.H."/>
            <person name="Heuer A."/>
            <person name="Rast P."/>
            <person name="Oberbeckmann S."/>
            <person name="Bunk B."/>
            <person name="Jeske O."/>
            <person name="Meyerdierks A."/>
            <person name="Storesund J.E."/>
            <person name="Kallscheuer N."/>
            <person name="Luecker S."/>
            <person name="Lage O.M."/>
            <person name="Pohl T."/>
            <person name="Merkel B.J."/>
            <person name="Hornburger P."/>
            <person name="Mueller R.-W."/>
            <person name="Bruemmer F."/>
            <person name="Labrenz M."/>
            <person name="Spormann A.M."/>
            <person name="Op Den Camp H."/>
            <person name="Overmann J."/>
            <person name="Amann R."/>
            <person name="Jetten M.S.M."/>
            <person name="Mascher T."/>
            <person name="Medema M.H."/>
            <person name="Devos D.P."/>
            <person name="Kaster A.-K."/>
            <person name="Ovreas L."/>
            <person name="Rohde M."/>
            <person name="Galperin M.Y."/>
            <person name="Jogler C."/>
        </authorList>
    </citation>
    <scope>NUCLEOTIDE SEQUENCE [LARGE SCALE GENOMIC DNA]</scope>
    <source>
        <strain evidence="6 7">Pan14r</strain>
    </source>
</reference>
<dbReference type="InterPro" id="IPR011990">
    <property type="entry name" value="TPR-like_helical_dom_sf"/>
</dbReference>
<accession>A0A5C5YB24</accession>
<evidence type="ECO:0000313" key="6">
    <source>
        <dbReference type="EMBL" id="TWT72570.1"/>
    </source>
</evidence>
<evidence type="ECO:0000256" key="1">
    <source>
        <dbReference type="ARBA" id="ARBA00022729"/>
    </source>
</evidence>
<keyword evidence="3" id="KW-0472">Membrane</keyword>
<feature type="domain" description="Doubled CXXCH motif" evidence="4">
    <location>
        <begin position="366"/>
        <end position="397"/>
    </location>
</feature>
<organism evidence="6 7">
    <name type="scientific">Crateriforma conspicua</name>
    <dbReference type="NCBI Taxonomy" id="2527996"/>
    <lineage>
        <taxon>Bacteria</taxon>
        <taxon>Pseudomonadati</taxon>
        <taxon>Planctomycetota</taxon>
        <taxon>Planctomycetia</taxon>
        <taxon>Planctomycetales</taxon>
        <taxon>Planctomycetaceae</taxon>
        <taxon>Crateriforma</taxon>
    </lineage>
</organism>
<feature type="transmembrane region" description="Helical" evidence="3">
    <location>
        <begin position="38"/>
        <end position="58"/>
    </location>
</feature>
<dbReference type="PANTHER" id="PTHR35038:SF8">
    <property type="entry name" value="C-TYPE POLYHEME CYTOCHROME OMCC"/>
    <property type="match status" value="1"/>
</dbReference>
<name>A0A5C5YB24_9PLAN</name>
<dbReference type="Pfam" id="PF09699">
    <property type="entry name" value="Paired_CXXCH_1"/>
    <property type="match status" value="1"/>
</dbReference>
<evidence type="ECO:0000313" key="7">
    <source>
        <dbReference type="Proteomes" id="UP000317238"/>
    </source>
</evidence>
<dbReference type="Gene3D" id="1.25.40.10">
    <property type="entry name" value="Tetratricopeptide repeat domain"/>
    <property type="match status" value="1"/>
</dbReference>
<dbReference type="InterPro" id="IPR010177">
    <property type="entry name" value="Paired_CXXCH_1"/>
</dbReference>
<feature type="region of interest" description="Disordered" evidence="2">
    <location>
        <begin position="1"/>
        <end position="28"/>
    </location>
</feature>
<keyword evidence="7" id="KW-1185">Reference proteome</keyword>
<comment type="caution">
    <text evidence="6">The sequence shown here is derived from an EMBL/GenBank/DDBJ whole genome shotgun (WGS) entry which is preliminary data.</text>
</comment>
<dbReference type="AlphaFoldDB" id="A0A5C5YB24"/>
<dbReference type="SUPFAM" id="SSF48452">
    <property type="entry name" value="TPR-like"/>
    <property type="match status" value="1"/>
</dbReference>
<dbReference type="SUPFAM" id="SSF48695">
    <property type="entry name" value="Multiheme cytochromes"/>
    <property type="match status" value="1"/>
</dbReference>
<dbReference type="InterPro" id="IPR051829">
    <property type="entry name" value="Multiheme_Cytochr_ET"/>
</dbReference>
<dbReference type="Gene3D" id="1.10.1130.10">
    <property type="entry name" value="Flavocytochrome C3, Chain A"/>
    <property type="match status" value="1"/>
</dbReference>
<evidence type="ECO:0000259" key="5">
    <source>
        <dbReference type="Pfam" id="PF13435"/>
    </source>
</evidence>
<sequence>MSQRRSKRPPRKSAVTDGVDRTTSVSHQPVETRSWRPWVLFGVGLLALCATLGCWFGLIGVPNQQVMHWQATLSVPPVDSGSAPTLVKLQDKPSGHIGIENCRGCHQDKYDSFVQTAHFQSFTMADRLTELPEASVVHQPTSRTYSAENDGDAQWHVETLLDTEGEPISRTRRRMDFAFGSGIHGITPAYEVDGWMMQSPLTWYAEGVGWAMSPGYEGNAHQAFERLIVKECVFCHVGQAQPDPQNELRFRVSEMRISCERCHGGGQTHAEVMTALDEGRETDVKDTIVNPANLSRDAAEAVCQQCHLQAAMYVNATGQDVWDYRPGETLVANRTDFAISGDGSHRIVNHVEQLHDSRCYVESETMTCVTCHDPHHRESPTERVAMYREACFQCHSNESCGVDLEVRQDRNRNDCSDCHMPSLPTRDVHAALHHHTIGIFDDQGRPRQDKQSGPQGGLKAILNHDTLSQAEIDRRRAIATLELSVNDPAFQPAQDALVDASTTLMQAVGKGKADRRMRNALMLLADQMEQSPVAQQMARTLIDEPDNDALRSIALEVLGTEAFKAGDNATALDAFERLVKLRQRSNDYYILALCLRNAGDDDGSIRAAETALRLSPDFIAAHELLAFYFQDSDPKKAEAHLNAAEKLERIQTTLP</sequence>
<protein>
    <submittedName>
        <fullName evidence="6">Doubled CXXCH motif</fullName>
    </submittedName>
</protein>
<feature type="compositionally biased region" description="Basic residues" evidence="2">
    <location>
        <begin position="1"/>
        <end position="11"/>
    </location>
</feature>
<dbReference type="InterPro" id="IPR023155">
    <property type="entry name" value="Cyt_c-552/4"/>
</dbReference>
<dbReference type="Pfam" id="PF13435">
    <property type="entry name" value="Cytochrome_C554"/>
    <property type="match status" value="1"/>
</dbReference>